<reference evidence="1 2" key="1">
    <citation type="journal article" date="2019" name="Commun. Biol.">
        <title>The bagworm genome reveals a unique fibroin gene that provides high tensile strength.</title>
        <authorList>
            <person name="Kono N."/>
            <person name="Nakamura H."/>
            <person name="Ohtoshi R."/>
            <person name="Tomita M."/>
            <person name="Numata K."/>
            <person name="Arakawa K."/>
        </authorList>
    </citation>
    <scope>NUCLEOTIDE SEQUENCE [LARGE SCALE GENOMIC DNA]</scope>
</reference>
<evidence type="ECO:0000313" key="2">
    <source>
        <dbReference type="Proteomes" id="UP000299102"/>
    </source>
</evidence>
<name>A0A4C1SUS6_EUMVA</name>
<organism evidence="1 2">
    <name type="scientific">Eumeta variegata</name>
    <name type="common">Bagworm moth</name>
    <name type="synonym">Eumeta japonica</name>
    <dbReference type="NCBI Taxonomy" id="151549"/>
    <lineage>
        <taxon>Eukaryota</taxon>
        <taxon>Metazoa</taxon>
        <taxon>Ecdysozoa</taxon>
        <taxon>Arthropoda</taxon>
        <taxon>Hexapoda</taxon>
        <taxon>Insecta</taxon>
        <taxon>Pterygota</taxon>
        <taxon>Neoptera</taxon>
        <taxon>Endopterygota</taxon>
        <taxon>Lepidoptera</taxon>
        <taxon>Glossata</taxon>
        <taxon>Ditrysia</taxon>
        <taxon>Tineoidea</taxon>
        <taxon>Psychidae</taxon>
        <taxon>Oiketicinae</taxon>
        <taxon>Eumeta</taxon>
    </lineage>
</organism>
<dbReference type="Proteomes" id="UP000299102">
    <property type="component" value="Unassembled WGS sequence"/>
</dbReference>
<evidence type="ECO:0000313" key="1">
    <source>
        <dbReference type="EMBL" id="GBP04970.1"/>
    </source>
</evidence>
<gene>
    <name evidence="1" type="ORF">EVAR_3338_1</name>
</gene>
<proteinExistence type="predicted"/>
<dbReference type="EMBL" id="BGZK01000016">
    <property type="protein sequence ID" value="GBP04970.1"/>
    <property type="molecule type" value="Genomic_DNA"/>
</dbReference>
<sequence length="204" mass="23201">MALQKHRPPFVKRNVAGNRTSLTGNTTLHTERHRFRRQVRWIFSGLLKYADVPQFFVTAEIKILSSTEYLASPENFCLACPVRPHVMILTVAHDIIRVWQKKHESSSNALGMRYLRNVSLDRYSCGDVTKRCNVKGEEPSRVLKIRVWPSRLCAAAVSLLLGRIGRRSGRDIARSMLSLALARLKRNATMSHAFSCVQPAFIDL</sequence>
<accession>A0A4C1SUS6</accession>
<dbReference type="AlphaFoldDB" id="A0A4C1SUS6"/>
<protein>
    <submittedName>
        <fullName evidence="1">Uncharacterized protein</fullName>
    </submittedName>
</protein>
<comment type="caution">
    <text evidence="1">The sequence shown here is derived from an EMBL/GenBank/DDBJ whole genome shotgun (WGS) entry which is preliminary data.</text>
</comment>
<keyword evidence="2" id="KW-1185">Reference proteome</keyword>